<dbReference type="PANTHER" id="PTHR48038:SF1">
    <property type="entry name" value="RIBONUCLEOPROTEIN RB97D"/>
    <property type="match status" value="1"/>
</dbReference>
<dbReference type="Gene3D" id="3.30.70.330">
    <property type="match status" value="1"/>
</dbReference>
<dbReference type="HOGENOM" id="CLU_066926_1_0_1"/>
<dbReference type="InterPro" id="IPR039157">
    <property type="entry name" value="RBM18_RRM"/>
</dbReference>
<organism evidence="6 8">
    <name type="scientific">Sphaerobolus stellatus (strain SS14)</name>
    <dbReference type="NCBI Taxonomy" id="990650"/>
    <lineage>
        <taxon>Eukaryota</taxon>
        <taxon>Fungi</taxon>
        <taxon>Dikarya</taxon>
        <taxon>Basidiomycota</taxon>
        <taxon>Agaricomycotina</taxon>
        <taxon>Agaricomycetes</taxon>
        <taxon>Phallomycetidae</taxon>
        <taxon>Geastrales</taxon>
        <taxon>Sphaerobolaceae</taxon>
        <taxon>Sphaerobolus</taxon>
    </lineage>
</organism>
<dbReference type="CDD" id="cd12355">
    <property type="entry name" value="RRM_RBM18"/>
    <property type="match status" value="1"/>
</dbReference>
<name>A0A0C9U623_SPHS4</name>
<dbReference type="EMBL" id="KN837476">
    <property type="protein sequence ID" value="KIJ24572.1"/>
    <property type="molecule type" value="Genomic_DNA"/>
</dbReference>
<dbReference type="InterPro" id="IPR000504">
    <property type="entry name" value="RRM_dom"/>
</dbReference>
<evidence type="ECO:0000259" key="5">
    <source>
        <dbReference type="PROSITE" id="PS50102"/>
    </source>
</evidence>
<feature type="non-terminal residue" evidence="6">
    <location>
        <position position="1"/>
    </location>
</feature>
<evidence type="ECO:0000256" key="4">
    <source>
        <dbReference type="SAM" id="MobiDB-lite"/>
    </source>
</evidence>
<sequence length="133" mass="14904">KDRLFIGNLHPTVNEYTLLRIFSKYRQVVKLDFLFHKTGPAKGKPRGYAFIEYGSSEDALNAQAALHDKLLRGRKLVITFAHQAPQIDPSRPARRPGTDTSRPTALSLLKGRNKPEATGNKIAALEAKLRQLE</sequence>
<reference evidence="6 8" key="1">
    <citation type="submission" date="2014-06" db="EMBL/GenBank/DDBJ databases">
        <title>Evolutionary Origins and Diversification of the Mycorrhizal Mutualists.</title>
        <authorList>
            <consortium name="DOE Joint Genome Institute"/>
            <consortium name="Mycorrhizal Genomics Consortium"/>
            <person name="Kohler A."/>
            <person name="Kuo A."/>
            <person name="Nagy L.G."/>
            <person name="Floudas D."/>
            <person name="Copeland A."/>
            <person name="Barry K.W."/>
            <person name="Cichocki N."/>
            <person name="Veneault-Fourrey C."/>
            <person name="LaButti K."/>
            <person name="Lindquist E.A."/>
            <person name="Lipzen A."/>
            <person name="Lundell T."/>
            <person name="Morin E."/>
            <person name="Murat C."/>
            <person name="Riley R."/>
            <person name="Ohm R."/>
            <person name="Sun H."/>
            <person name="Tunlid A."/>
            <person name="Henrissat B."/>
            <person name="Grigoriev I.V."/>
            <person name="Hibbett D.S."/>
            <person name="Martin F."/>
        </authorList>
    </citation>
    <scope>NUCLEOTIDE SEQUENCE [LARGE SCALE GENOMIC DNA]</scope>
    <source>
        <strain evidence="6 8">SS14</strain>
    </source>
</reference>
<keyword evidence="3" id="KW-0694">RNA-binding</keyword>
<dbReference type="SUPFAM" id="SSF54928">
    <property type="entry name" value="RNA-binding domain, RBD"/>
    <property type="match status" value="1"/>
</dbReference>
<keyword evidence="8" id="KW-1185">Reference proteome</keyword>
<dbReference type="InterPro" id="IPR035979">
    <property type="entry name" value="RBD_domain_sf"/>
</dbReference>
<dbReference type="InterPro" id="IPR012677">
    <property type="entry name" value="Nucleotide-bd_a/b_plait_sf"/>
</dbReference>
<dbReference type="PANTHER" id="PTHR48038">
    <property type="entry name" value="RIBONUCLEOPROTEIN RB97D"/>
    <property type="match status" value="1"/>
</dbReference>
<feature type="region of interest" description="Disordered" evidence="4">
    <location>
        <begin position="84"/>
        <end position="119"/>
    </location>
</feature>
<proteinExistence type="predicted"/>
<dbReference type="GO" id="GO:0003723">
    <property type="term" value="F:RNA binding"/>
    <property type="evidence" value="ECO:0007669"/>
    <property type="project" value="UniProtKB-UniRule"/>
</dbReference>
<evidence type="ECO:0000256" key="3">
    <source>
        <dbReference type="PROSITE-ProRule" id="PRU00176"/>
    </source>
</evidence>
<evidence type="ECO:0000256" key="2">
    <source>
        <dbReference type="ARBA" id="ARBA00030780"/>
    </source>
</evidence>
<dbReference type="Pfam" id="PF00076">
    <property type="entry name" value="RRM_1"/>
    <property type="match status" value="1"/>
</dbReference>
<accession>A0A0C9U623</accession>
<dbReference type="OrthoDB" id="6730379at2759"/>
<gene>
    <name evidence="6" type="ORF">M422DRAFT_101400</name>
    <name evidence="7" type="ORF">M422DRAFT_105748</name>
</gene>
<evidence type="ECO:0000313" key="6">
    <source>
        <dbReference type="EMBL" id="KIJ24572.1"/>
    </source>
</evidence>
<dbReference type="Proteomes" id="UP000054279">
    <property type="component" value="Unassembled WGS sequence"/>
</dbReference>
<dbReference type="PROSITE" id="PS50102">
    <property type="entry name" value="RRM"/>
    <property type="match status" value="1"/>
</dbReference>
<feature type="domain" description="RRM" evidence="5">
    <location>
        <begin position="2"/>
        <end position="83"/>
    </location>
</feature>
<dbReference type="AlphaFoldDB" id="A0A0C9U623"/>
<dbReference type="SMART" id="SM00360">
    <property type="entry name" value="RRM"/>
    <property type="match status" value="1"/>
</dbReference>
<protein>
    <recommendedName>
        <fullName evidence="1">Probable RNA-binding protein 18</fullName>
    </recommendedName>
    <alternativeName>
        <fullName evidence="2">RNA-binding motif protein 18</fullName>
    </alternativeName>
</protein>
<evidence type="ECO:0000313" key="7">
    <source>
        <dbReference type="EMBL" id="KIJ25219.1"/>
    </source>
</evidence>
<feature type="non-terminal residue" evidence="6">
    <location>
        <position position="133"/>
    </location>
</feature>
<evidence type="ECO:0000256" key="1">
    <source>
        <dbReference type="ARBA" id="ARBA00021141"/>
    </source>
</evidence>
<dbReference type="EMBL" id="KN837427">
    <property type="protein sequence ID" value="KIJ25219.1"/>
    <property type="molecule type" value="Genomic_DNA"/>
</dbReference>
<evidence type="ECO:0000313" key="8">
    <source>
        <dbReference type="Proteomes" id="UP000054279"/>
    </source>
</evidence>